<dbReference type="EMBL" id="OU963868">
    <property type="protein sequence ID" value="CAH0392781.1"/>
    <property type="molecule type" value="Genomic_DNA"/>
</dbReference>
<dbReference type="Pfam" id="PF00561">
    <property type="entry name" value="Abhydrolase_1"/>
    <property type="match status" value="1"/>
</dbReference>
<dbReference type="GO" id="GO:0016042">
    <property type="term" value="P:lipid catabolic process"/>
    <property type="evidence" value="ECO:0007669"/>
    <property type="project" value="UniProtKB-KW"/>
</dbReference>
<dbReference type="Gene3D" id="3.40.50.1820">
    <property type="entry name" value="alpha/beta hydrolase"/>
    <property type="match status" value="2"/>
</dbReference>
<accession>A0A9P0AEL6</accession>
<dbReference type="PANTHER" id="PTHR11005">
    <property type="entry name" value="LYSOSOMAL ACID LIPASE-RELATED"/>
    <property type="match status" value="1"/>
</dbReference>
<dbReference type="Proteomes" id="UP001152759">
    <property type="component" value="Chromosome 7"/>
</dbReference>
<gene>
    <name evidence="4" type="ORF">BEMITA_LOCUS11254</name>
</gene>
<feature type="domain" description="AB hydrolase-1" evidence="3">
    <location>
        <begin position="3"/>
        <end position="261"/>
    </location>
</feature>
<reference evidence="4" key="1">
    <citation type="submission" date="2021-12" db="EMBL/GenBank/DDBJ databases">
        <authorList>
            <person name="King R."/>
        </authorList>
    </citation>
    <scope>NUCLEOTIDE SEQUENCE</scope>
</reference>
<keyword evidence="5" id="KW-1185">Reference proteome</keyword>
<dbReference type="InterPro" id="IPR029058">
    <property type="entry name" value="AB_hydrolase_fold"/>
</dbReference>
<dbReference type="InterPro" id="IPR000073">
    <property type="entry name" value="AB_hydrolase_1"/>
</dbReference>
<proteinExistence type="predicted"/>
<name>A0A9P0AEL6_BEMTA</name>
<evidence type="ECO:0000313" key="4">
    <source>
        <dbReference type="EMBL" id="CAH0392781.1"/>
    </source>
</evidence>
<organism evidence="4 5">
    <name type="scientific">Bemisia tabaci</name>
    <name type="common">Sweetpotato whitefly</name>
    <name type="synonym">Aleurodes tabaci</name>
    <dbReference type="NCBI Taxonomy" id="7038"/>
    <lineage>
        <taxon>Eukaryota</taxon>
        <taxon>Metazoa</taxon>
        <taxon>Ecdysozoa</taxon>
        <taxon>Arthropoda</taxon>
        <taxon>Hexapoda</taxon>
        <taxon>Insecta</taxon>
        <taxon>Pterygota</taxon>
        <taxon>Neoptera</taxon>
        <taxon>Paraneoptera</taxon>
        <taxon>Hemiptera</taxon>
        <taxon>Sternorrhyncha</taxon>
        <taxon>Aleyrodoidea</taxon>
        <taxon>Aleyrodidae</taxon>
        <taxon>Aleyrodinae</taxon>
        <taxon>Bemisia</taxon>
    </lineage>
</organism>
<protein>
    <recommendedName>
        <fullName evidence="3">AB hydrolase-1 domain-containing protein</fullName>
    </recommendedName>
</protein>
<evidence type="ECO:0000256" key="1">
    <source>
        <dbReference type="ARBA" id="ARBA00022963"/>
    </source>
</evidence>
<sequence length="280" mass="32697">MYPPVYFQHGLLASSDLWLMRGPEEELAFQLALKGYDIWLSNVRGSTYSRNHTTLSPDEEKFWDFSWHEMGTRDLPAVIDFILAKTRQKRLFYIGHSMGTTQFYVMASARPEYNDKIAVHFSLAPICFMGNMRAFDLFHPFAVDFDLYKYVIKDTVALFLGHGPNGVSERTLQAYAQLLLWGDKFNRFDYGPEENLLRYGLRYPPAYNLSAITAKVAIYFADNDYLSHPKDVQKLAEKLPRLIRYKLIKHKKFNHMDYIWGTDSQKHFAGNIIDTIRKYS</sequence>
<evidence type="ECO:0000259" key="3">
    <source>
        <dbReference type="Pfam" id="PF00561"/>
    </source>
</evidence>
<evidence type="ECO:0000313" key="5">
    <source>
        <dbReference type="Proteomes" id="UP001152759"/>
    </source>
</evidence>
<evidence type="ECO:0000256" key="2">
    <source>
        <dbReference type="ARBA" id="ARBA00023098"/>
    </source>
</evidence>
<dbReference type="AlphaFoldDB" id="A0A9P0AEL6"/>
<keyword evidence="2" id="KW-0443">Lipid metabolism</keyword>
<dbReference type="SUPFAM" id="SSF53474">
    <property type="entry name" value="alpha/beta-Hydrolases"/>
    <property type="match status" value="1"/>
</dbReference>
<keyword evidence="1" id="KW-0442">Lipid degradation</keyword>